<gene>
    <name evidence="1" type="ORF">HNR23_002699</name>
</gene>
<proteinExistence type="predicted"/>
<dbReference type="GO" id="GO:0016301">
    <property type="term" value="F:kinase activity"/>
    <property type="evidence" value="ECO:0007669"/>
    <property type="project" value="UniProtKB-KW"/>
</dbReference>
<dbReference type="InterPro" id="IPR027417">
    <property type="entry name" value="P-loop_NTPase"/>
</dbReference>
<name>A0A7X0D730_9ACTN</name>
<sequence>MSTVWRGVPRVGPLRYPERSLIVLGGVPGAGKSTLLRRLYGLEGTETRTSVTHDGVRIVDSQASRNRLTPWLRRVPYPAWRWAVHLLHVARVLLALRMGGPVIVHETATRGPVRWLLGWYCRLVGVGVHLVLIDVSPDEALSGQEARRRRVSARSNRAHTRRWRRLLAACARGPGAAVPGAVSLVLVDREGVARLSGIEFTAALVGTPRRE</sequence>
<dbReference type="EMBL" id="JACHDS010000001">
    <property type="protein sequence ID" value="MBB6172639.1"/>
    <property type="molecule type" value="Genomic_DNA"/>
</dbReference>
<evidence type="ECO:0000313" key="1">
    <source>
        <dbReference type="EMBL" id="MBB6172639.1"/>
    </source>
</evidence>
<dbReference type="Proteomes" id="UP000546642">
    <property type="component" value="Unassembled WGS sequence"/>
</dbReference>
<dbReference type="RefSeq" id="WP_343070551.1">
    <property type="nucleotide sequence ID" value="NZ_JACHDS010000001.1"/>
</dbReference>
<accession>A0A7X0D730</accession>
<comment type="caution">
    <text evidence="1">The sequence shown here is derived from an EMBL/GenBank/DDBJ whole genome shotgun (WGS) entry which is preliminary data.</text>
</comment>
<dbReference type="Gene3D" id="3.40.50.300">
    <property type="entry name" value="P-loop containing nucleotide triphosphate hydrolases"/>
    <property type="match status" value="1"/>
</dbReference>
<keyword evidence="1" id="KW-0418">Kinase</keyword>
<organism evidence="1 2">
    <name type="scientific">Nocardiopsis mwathae</name>
    <dbReference type="NCBI Taxonomy" id="1472723"/>
    <lineage>
        <taxon>Bacteria</taxon>
        <taxon>Bacillati</taxon>
        <taxon>Actinomycetota</taxon>
        <taxon>Actinomycetes</taxon>
        <taxon>Streptosporangiales</taxon>
        <taxon>Nocardiopsidaceae</taxon>
        <taxon>Nocardiopsis</taxon>
    </lineage>
</organism>
<reference evidence="1 2" key="1">
    <citation type="submission" date="2020-08" db="EMBL/GenBank/DDBJ databases">
        <title>Sequencing the genomes of 1000 actinobacteria strains.</title>
        <authorList>
            <person name="Klenk H.-P."/>
        </authorList>
    </citation>
    <scope>NUCLEOTIDE SEQUENCE [LARGE SCALE GENOMIC DNA]</scope>
    <source>
        <strain evidence="1 2">DSM 46659</strain>
    </source>
</reference>
<protein>
    <submittedName>
        <fullName evidence="1">Putative kinase</fullName>
    </submittedName>
</protein>
<keyword evidence="1" id="KW-0808">Transferase</keyword>
<dbReference type="SUPFAM" id="SSF52540">
    <property type="entry name" value="P-loop containing nucleoside triphosphate hydrolases"/>
    <property type="match status" value="1"/>
</dbReference>
<keyword evidence="2" id="KW-1185">Reference proteome</keyword>
<dbReference type="Pfam" id="PF13671">
    <property type="entry name" value="AAA_33"/>
    <property type="match status" value="1"/>
</dbReference>
<evidence type="ECO:0000313" key="2">
    <source>
        <dbReference type="Proteomes" id="UP000546642"/>
    </source>
</evidence>
<dbReference type="AlphaFoldDB" id="A0A7X0D730"/>